<dbReference type="GO" id="GO:0005783">
    <property type="term" value="C:endoplasmic reticulum"/>
    <property type="evidence" value="ECO:0007669"/>
    <property type="project" value="TreeGrafter"/>
</dbReference>
<evidence type="ECO:0000259" key="9">
    <source>
        <dbReference type="Pfam" id="PF01529"/>
    </source>
</evidence>
<feature type="transmembrane region" description="Helical" evidence="7">
    <location>
        <begin position="170"/>
        <end position="189"/>
    </location>
</feature>
<evidence type="ECO:0000256" key="6">
    <source>
        <dbReference type="ARBA" id="ARBA00023315"/>
    </source>
</evidence>
<evidence type="ECO:0000256" key="3">
    <source>
        <dbReference type="ARBA" id="ARBA00022692"/>
    </source>
</evidence>
<evidence type="ECO:0000313" key="12">
    <source>
        <dbReference type="Proteomes" id="UP000039324"/>
    </source>
</evidence>
<dbReference type="InterPro" id="IPR001594">
    <property type="entry name" value="Palmitoyltrfase_DHHC"/>
</dbReference>
<comment type="domain">
    <text evidence="7">The DHHC domain is required for palmitoyltransferase activity.</text>
</comment>
<dbReference type="PANTHER" id="PTHR22883:SF203">
    <property type="entry name" value="PALMITOYLTRANSFERASE"/>
    <property type="match status" value="1"/>
</dbReference>
<gene>
    <name evidence="10" type="ORF">PBRA_007555</name>
    <name evidence="11" type="ORF">PLBR_LOCUS9304</name>
</gene>
<comment type="subcellular location">
    <subcellularLocation>
        <location evidence="1">Membrane</location>
        <topology evidence="1">Multi-pass membrane protein</topology>
    </subcellularLocation>
</comment>
<dbReference type="PANTHER" id="PTHR22883">
    <property type="entry name" value="ZINC FINGER DHHC DOMAIN CONTAINING PROTEIN"/>
    <property type="match status" value="1"/>
</dbReference>
<evidence type="ECO:0000313" key="11">
    <source>
        <dbReference type="EMBL" id="SPR02089.1"/>
    </source>
</evidence>
<evidence type="ECO:0000256" key="1">
    <source>
        <dbReference type="ARBA" id="ARBA00004141"/>
    </source>
</evidence>
<keyword evidence="3 7" id="KW-0812">Transmembrane</keyword>
<dbReference type="Proteomes" id="UP000290189">
    <property type="component" value="Unassembled WGS sequence"/>
</dbReference>
<feature type="domain" description="Palmitoyltransferase DHHC" evidence="9">
    <location>
        <begin position="78"/>
        <end position="210"/>
    </location>
</feature>
<keyword evidence="11" id="KW-0496">Mitochondrion</keyword>
<feature type="compositionally biased region" description="Low complexity" evidence="8">
    <location>
        <begin position="255"/>
        <end position="284"/>
    </location>
</feature>
<proteinExistence type="inferred from homology"/>
<evidence type="ECO:0000256" key="7">
    <source>
        <dbReference type="RuleBase" id="RU079119"/>
    </source>
</evidence>
<feature type="transmembrane region" description="Helical" evidence="7">
    <location>
        <begin position="125"/>
        <end position="149"/>
    </location>
</feature>
<feature type="region of interest" description="Disordered" evidence="8">
    <location>
        <begin position="249"/>
        <end position="298"/>
    </location>
</feature>
<dbReference type="EMBL" id="OVEO01000020">
    <property type="protein sequence ID" value="SPR02089.1"/>
    <property type="molecule type" value="Genomic_DNA"/>
</dbReference>
<feature type="transmembrane region" description="Helical" evidence="7">
    <location>
        <begin position="46"/>
        <end position="66"/>
    </location>
</feature>
<evidence type="ECO:0000256" key="8">
    <source>
        <dbReference type="SAM" id="MobiDB-lite"/>
    </source>
</evidence>
<keyword evidence="5 7" id="KW-0472">Membrane</keyword>
<feature type="transmembrane region" description="Helical" evidence="7">
    <location>
        <begin position="22"/>
        <end position="39"/>
    </location>
</feature>
<dbReference type="EMBL" id="CDSF01000094">
    <property type="protein sequence ID" value="CEO99821.1"/>
    <property type="molecule type" value="Genomic_DNA"/>
</dbReference>
<dbReference type="GO" id="GO:0005794">
    <property type="term" value="C:Golgi apparatus"/>
    <property type="evidence" value="ECO:0007669"/>
    <property type="project" value="TreeGrafter"/>
</dbReference>
<dbReference type="STRING" id="37360.A0A0G4IXP2"/>
<reference evidence="10 12" key="1">
    <citation type="submission" date="2015-02" db="EMBL/GenBank/DDBJ databases">
        <authorList>
            <person name="Chooi Y.-H."/>
        </authorList>
    </citation>
    <scope>NUCLEOTIDE SEQUENCE [LARGE SCALE GENOMIC DNA]</scope>
    <source>
        <strain evidence="10">E3</strain>
    </source>
</reference>
<dbReference type="EC" id="2.3.1.225" evidence="7"/>
<keyword evidence="2 7" id="KW-0808">Transferase</keyword>
<geneLocation type="mitochondrion" evidence="11"/>
<dbReference type="Pfam" id="PF01529">
    <property type="entry name" value="DHHC"/>
    <property type="match status" value="1"/>
</dbReference>
<dbReference type="InterPro" id="IPR039859">
    <property type="entry name" value="PFA4/ZDH16/20/ERF2-like"/>
</dbReference>
<keyword evidence="4 7" id="KW-1133">Transmembrane helix</keyword>
<evidence type="ECO:0000256" key="5">
    <source>
        <dbReference type="ARBA" id="ARBA00023136"/>
    </source>
</evidence>
<evidence type="ECO:0000256" key="2">
    <source>
        <dbReference type="ARBA" id="ARBA00022679"/>
    </source>
</evidence>
<evidence type="ECO:0000313" key="10">
    <source>
        <dbReference type="EMBL" id="CEO99821.1"/>
    </source>
</evidence>
<dbReference type="GO" id="GO:0016020">
    <property type="term" value="C:membrane"/>
    <property type="evidence" value="ECO:0007669"/>
    <property type="project" value="UniProtKB-SubCell"/>
</dbReference>
<evidence type="ECO:0000313" key="13">
    <source>
        <dbReference type="Proteomes" id="UP000290189"/>
    </source>
</evidence>
<protein>
    <recommendedName>
        <fullName evidence="7">Palmitoyltransferase</fullName>
        <ecNumber evidence="7">2.3.1.225</ecNumber>
    </recommendedName>
</protein>
<dbReference type="GO" id="GO:0006612">
    <property type="term" value="P:protein targeting to membrane"/>
    <property type="evidence" value="ECO:0007669"/>
    <property type="project" value="TreeGrafter"/>
</dbReference>
<organism evidence="10 12">
    <name type="scientific">Plasmodiophora brassicae</name>
    <name type="common">Clubroot disease agent</name>
    <dbReference type="NCBI Taxonomy" id="37360"/>
    <lineage>
        <taxon>Eukaryota</taxon>
        <taxon>Sar</taxon>
        <taxon>Rhizaria</taxon>
        <taxon>Endomyxa</taxon>
        <taxon>Phytomyxea</taxon>
        <taxon>Plasmodiophorida</taxon>
        <taxon>Plasmodiophoridae</taxon>
        <taxon>Plasmodiophora</taxon>
    </lineage>
</organism>
<comment type="similarity">
    <text evidence="7">Belongs to the DHHC palmitoyltransferase family.</text>
</comment>
<dbReference type="AlphaFoldDB" id="A0A0G4IXP2"/>
<dbReference type="OrthoDB" id="9909019at2759"/>
<accession>A0A0G4IXP2</accession>
<dbReference type="PROSITE" id="PS50216">
    <property type="entry name" value="DHHC"/>
    <property type="match status" value="1"/>
</dbReference>
<evidence type="ECO:0000256" key="4">
    <source>
        <dbReference type="ARBA" id="ARBA00022989"/>
    </source>
</evidence>
<comment type="catalytic activity">
    <reaction evidence="7">
        <text>L-cysteinyl-[protein] + hexadecanoyl-CoA = S-hexadecanoyl-L-cysteinyl-[protein] + CoA</text>
        <dbReference type="Rhea" id="RHEA:36683"/>
        <dbReference type="Rhea" id="RHEA-COMP:10131"/>
        <dbReference type="Rhea" id="RHEA-COMP:11032"/>
        <dbReference type="ChEBI" id="CHEBI:29950"/>
        <dbReference type="ChEBI" id="CHEBI:57287"/>
        <dbReference type="ChEBI" id="CHEBI:57379"/>
        <dbReference type="ChEBI" id="CHEBI:74151"/>
        <dbReference type="EC" id="2.3.1.225"/>
    </reaction>
</comment>
<keyword evidence="6 7" id="KW-0012">Acyltransferase</keyword>
<reference evidence="11 13" key="2">
    <citation type="submission" date="2018-03" db="EMBL/GenBank/DDBJ databases">
        <authorList>
            <person name="Fogelqvist J."/>
        </authorList>
    </citation>
    <scope>NUCLEOTIDE SEQUENCE [LARGE SCALE GENOMIC DNA]</scope>
</reference>
<sequence>MVVTSSDVRRHGLSWPLSLHQVLSWVGIVYTVALYLVAVDWTIVDLVIFCCIFAVGLAAFFITSLVDPGRPPDPGNDPVRFCHVCNLHMSEATKHCRICNKCIPSFDHHCLYLNTCIGGRNYRPFFLLVTMCTALLSMYLVQVGVILITGSNDARVTDFVHRSIFGTMQTYFLCLGMLSLVPLGLFFMVASLLCFHIYIGVLGISTYAWIVGQRDAPPVLELAQPSPKRMEEIEARRQEVYAQWLKQSEHRTKSRSGPSHSAVSSSAQGAVPGPALAYPPLRYAPSDDHPAVPRSRSESLIEDVLGVELEVTEGDPVPYAAREANA</sequence>
<dbReference type="Proteomes" id="UP000039324">
    <property type="component" value="Unassembled WGS sequence"/>
</dbReference>
<name>A0A0G4IXP2_PLABS</name>
<keyword evidence="12" id="KW-1185">Reference proteome</keyword>
<feature type="transmembrane region" description="Helical" evidence="7">
    <location>
        <begin position="195"/>
        <end position="212"/>
    </location>
</feature>
<dbReference type="OMA" id="ANYAQFF"/>
<dbReference type="GO" id="GO:0019706">
    <property type="term" value="F:protein-cysteine S-palmitoyltransferase activity"/>
    <property type="evidence" value="ECO:0007669"/>
    <property type="project" value="UniProtKB-EC"/>
</dbReference>
<feature type="compositionally biased region" description="Basic and acidic residues" evidence="8">
    <location>
        <begin position="285"/>
        <end position="298"/>
    </location>
</feature>